<keyword evidence="2" id="KW-0326">Glycosidase</keyword>
<evidence type="ECO:0000259" key="4">
    <source>
        <dbReference type="Pfam" id="PF13802"/>
    </source>
</evidence>
<dbReference type="Pfam" id="PF13802">
    <property type="entry name" value="Gal_mutarotas_2"/>
    <property type="match status" value="1"/>
</dbReference>
<sequence length="786" mass="89761">MSLLPHHYFLFTGSNGNVLQFRGQETIVRLFILEHGLIRVLFTKGPEPQLGRTWSIAPGLEDLPFEGRDRLDTSGFSLPDYFMQQTGQVFSIRTGRLQLEIELDGFKISWFFKEGGGDWIPVARDRRTQAYIFSEGPAHYLERDPEEQYFGLGEKTGPVNKHGRRYRMQPMDAMGYDAETTDPLYKHLPFYITRNPKSGISYGLFYDHYCTSVFDMGAELDQYHGLYRYFQAEAGDLDYYFLAGPQVRDVTETYAWMTGRTVFPPKWSLGYSGSSMSYTEAPDSQEKLGEFLESCSRHDIPCSSFQLSSGYTSIGGRRYVFHWNRSKFPDPGELAETFAASGVKLCANVKPALLKDHPLFEEAKELFIQNADTGEPEMAQYWDGAAAFLDFTKAETVSWWKAKVTETLLHYGIASLWNDNNEYEIWGRTAVCSETLPFHLVRALQPLLMMKASFEAQKEHSPEKRPYLISRSGAPGMQRYVQTWTGDNRTSWKTLKYNIRMGIGLSLSGIYNFGHDVGGFSGPAPDPELFVRWIENGVMHPRFTIHSWNEDGTVNEPWMYPDMLPYVKKLMDFRTEILPYLYTALYEAHMDDKPVIRPVFYDHEQDEKTFTDCDDFMLGDSLLAASVTEPGQTERSVYLPVHEGGWYEYHSGKWHEGGRTAIMPAPLGQVPLLVKGGSILPVQLAEERGLLVFPAKEKAYSSFHFFEDDGESLLQKGSFAVLHAELLSNAEEIQLQIWKEGGFVLPYKTIELRFPEAEKRKLVINGTDYGRSRTAVFHLKEGGRKP</sequence>
<dbReference type="CDD" id="cd06599">
    <property type="entry name" value="GH31_glycosidase_Aec37"/>
    <property type="match status" value="1"/>
</dbReference>
<dbReference type="SUPFAM" id="SSF74650">
    <property type="entry name" value="Galactose mutarotase-like"/>
    <property type="match status" value="1"/>
</dbReference>
<dbReference type="EMBL" id="WMIB01000012">
    <property type="protein sequence ID" value="MTH54271.1"/>
    <property type="molecule type" value="Genomic_DNA"/>
</dbReference>
<dbReference type="InterPro" id="IPR011013">
    <property type="entry name" value="Gal_mutarotase_sf_dom"/>
</dbReference>
<dbReference type="GO" id="GO:0005975">
    <property type="term" value="P:carbohydrate metabolic process"/>
    <property type="evidence" value="ECO:0007669"/>
    <property type="project" value="InterPro"/>
</dbReference>
<dbReference type="SUPFAM" id="SSF51011">
    <property type="entry name" value="Glycosyl hydrolase domain"/>
    <property type="match status" value="1"/>
</dbReference>
<dbReference type="Proteomes" id="UP000434639">
    <property type="component" value="Unassembled WGS sequence"/>
</dbReference>
<dbReference type="Pfam" id="PF21365">
    <property type="entry name" value="Glyco_hydro_31_3rd"/>
    <property type="match status" value="1"/>
</dbReference>
<feature type="domain" description="Glycoside hydrolase family 31 N-terminal" evidence="4">
    <location>
        <begin position="28"/>
        <end position="215"/>
    </location>
</feature>
<comment type="caution">
    <text evidence="6">The sequence shown here is derived from an EMBL/GenBank/DDBJ whole genome shotgun (WGS) entry which is preliminary data.</text>
</comment>
<keyword evidence="7" id="KW-1185">Reference proteome</keyword>
<evidence type="ECO:0000256" key="1">
    <source>
        <dbReference type="ARBA" id="ARBA00007806"/>
    </source>
</evidence>
<dbReference type="InterPro" id="IPR017853">
    <property type="entry name" value="GH"/>
</dbReference>
<comment type="similarity">
    <text evidence="1 2">Belongs to the glycosyl hydrolase 31 family.</text>
</comment>
<evidence type="ECO:0000256" key="2">
    <source>
        <dbReference type="RuleBase" id="RU361185"/>
    </source>
</evidence>
<dbReference type="AlphaFoldDB" id="A0A7X2V5K6"/>
<dbReference type="PANTHER" id="PTHR22762">
    <property type="entry name" value="ALPHA-GLUCOSIDASE"/>
    <property type="match status" value="1"/>
</dbReference>
<gene>
    <name evidence="6" type="ORF">GKZ89_12740</name>
</gene>
<dbReference type="InterPro" id="IPR025887">
    <property type="entry name" value="Glyco_hydro_31_N_dom"/>
</dbReference>
<dbReference type="Gene3D" id="2.60.40.1180">
    <property type="entry name" value="Golgi alpha-mannosidase II"/>
    <property type="match status" value="2"/>
</dbReference>
<proteinExistence type="inferred from homology"/>
<evidence type="ECO:0000313" key="6">
    <source>
        <dbReference type="EMBL" id="MTH54271.1"/>
    </source>
</evidence>
<dbReference type="RefSeq" id="WP_155112782.1">
    <property type="nucleotide sequence ID" value="NZ_WMIB01000012.1"/>
</dbReference>
<dbReference type="CDD" id="cd14752">
    <property type="entry name" value="GH31_N"/>
    <property type="match status" value="1"/>
</dbReference>
<dbReference type="Gene3D" id="2.60.40.1760">
    <property type="entry name" value="glycosyl hydrolase (family 31)"/>
    <property type="match status" value="1"/>
</dbReference>
<evidence type="ECO:0000259" key="5">
    <source>
        <dbReference type="Pfam" id="PF21365"/>
    </source>
</evidence>
<keyword evidence="2" id="KW-0378">Hydrolase</keyword>
<organism evidence="6 7">
    <name type="scientific">Metabacillus mangrovi</name>
    <dbReference type="NCBI Taxonomy" id="1491830"/>
    <lineage>
        <taxon>Bacteria</taxon>
        <taxon>Bacillati</taxon>
        <taxon>Bacillota</taxon>
        <taxon>Bacilli</taxon>
        <taxon>Bacillales</taxon>
        <taxon>Bacillaceae</taxon>
        <taxon>Metabacillus</taxon>
    </lineage>
</organism>
<dbReference type="OrthoDB" id="176168at2"/>
<feature type="domain" description="Glycoside hydrolase family 31 TIM barrel" evidence="3">
    <location>
        <begin position="262"/>
        <end position="584"/>
    </location>
</feature>
<feature type="domain" description="Glycosyl hydrolase family 31 C-terminal" evidence="5">
    <location>
        <begin position="593"/>
        <end position="680"/>
    </location>
</feature>
<dbReference type="Pfam" id="PF01055">
    <property type="entry name" value="Glyco_hydro_31_2nd"/>
    <property type="match status" value="1"/>
</dbReference>
<dbReference type="Gene3D" id="3.20.20.80">
    <property type="entry name" value="Glycosidases"/>
    <property type="match status" value="1"/>
</dbReference>
<dbReference type="PANTHER" id="PTHR22762:SF165">
    <property type="entry name" value="PUTATIVE (AFU_ORTHOLOGUE AFUA_1G06560)-RELATED"/>
    <property type="match status" value="1"/>
</dbReference>
<dbReference type="GO" id="GO:0004553">
    <property type="term" value="F:hydrolase activity, hydrolyzing O-glycosyl compounds"/>
    <property type="evidence" value="ECO:0007669"/>
    <property type="project" value="InterPro"/>
</dbReference>
<name>A0A7X2V5K6_9BACI</name>
<evidence type="ECO:0000313" key="7">
    <source>
        <dbReference type="Proteomes" id="UP000434639"/>
    </source>
</evidence>
<dbReference type="InterPro" id="IPR000322">
    <property type="entry name" value="Glyco_hydro_31_TIM"/>
</dbReference>
<dbReference type="GO" id="GO:0030246">
    <property type="term" value="F:carbohydrate binding"/>
    <property type="evidence" value="ECO:0007669"/>
    <property type="project" value="InterPro"/>
</dbReference>
<dbReference type="SUPFAM" id="SSF51445">
    <property type="entry name" value="(Trans)glycosidases"/>
    <property type="match status" value="1"/>
</dbReference>
<evidence type="ECO:0000259" key="3">
    <source>
        <dbReference type="Pfam" id="PF01055"/>
    </source>
</evidence>
<protein>
    <submittedName>
        <fullName evidence="6">Alpha-glucosidase</fullName>
    </submittedName>
</protein>
<dbReference type="InterPro" id="IPR013780">
    <property type="entry name" value="Glyco_hydro_b"/>
</dbReference>
<dbReference type="InterPro" id="IPR048395">
    <property type="entry name" value="Glyco_hydro_31_C"/>
</dbReference>
<accession>A0A7X2V5K6</accession>
<reference evidence="6 7" key="1">
    <citation type="journal article" date="2017" name="Int. J. Syst. Evol. Microbiol.">
        <title>Bacillus mangrovi sp. nov., isolated from a sediment sample from a mangrove forest.</title>
        <authorList>
            <person name="Gupta V."/>
            <person name="Singh P.K."/>
            <person name="Korpole S."/>
            <person name="Tanuku N.R.S."/>
            <person name="Pinnaka A.K."/>
        </authorList>
    </citation>
    <scope>NUCLEOTIDE SEQUENCE [LARGE SCALE GENOMIC DNA]</scope>
    <source>
        <strain evidence="6 7">KCTC 33872</strain>
    </source>
</reference>